<feature type="transmembrane region" description="Helical" evidence="1">
    <location>
        <begin position="71"/>
        <end position="91"/>
    </location>
</feature>
<keyword evidence="1" id="KW-0812">Transmembrane</keyword>
<reference evidence="3" key="1">
    <citation type="submission" date="2020-05" db="EMBL/GenBank/DDBJ databases">
        <authorList>
            <person name="Chiriac C."/>
            <person name="Salcher M."/>
            <person name="Ghai R."/>
            <person name="Kavagutti S V."/>
        </authorList>
    </citation>
    <scope>NUCLEOTIDE SEQUENCE</scope>
</reference>
<dbReference type="AlphaFoldDB" id="A0A6J7GXE1"/>
<feature type="transmembrane region" description="Helical" evidence="1">
    <location>
        <begin position="174"/>
        <end position="193"/>
    </location>
</feature>
<dbReference type="EMBL" id="CAFBMV010000001">
    <property type="protein sequence ID" value="CAB4911486.1"/>
    <property type="molecule type" value="Genomic_DNA"/>
</dbReference>
<keyword evidence="1" id="KW-0472">Membrane</keyword>
<dbReference type="EMBL" id="CAFBQL010000002">
    <property type="protein sequence ID" value="CAB5055386.1"/>
    <property type="molecule type" value="Genomic_DNA"/>
</dbReference>
<feature type="transmembrane region" description="Helical" evidence="1">
    <location>
        <begin position="128"/>
        <end position="153"/>
    </location>
</feature>
<sequence length="221" mass="23540">MIKRINNWLKPHRTIPITPWRATNTWNLAPLRVLILAIGLFIFGLGEALLVQSNLGNSPWVVFAQGLSTKLPLSIGWSTFAISCAVLLLWIPLAQKPGFGTISNIVLIAFALQLGVDHIPEQKNFWAGLVYALTGIALVGIASSLYITTGLGAGPRDGLMTGIHYKTQVRVGRVRLGIEALVLMVGAALGGQVGVGTALFALLVGQAVAISFGVMARLTHK</sequence>
<dbReference type="PANTHER" id="PTHR40078:SF1">
    <property type="entry name" value="INTEGRAL MEMBRANE PROTEIN"/>
    <property type="match status" value="1"/>
</dbReference>
<organism evidence="3">
    <name type="scientific">freshwater metagenome</name>
    <dbReference type="NCBI Taxonomy" id="449393"/>
    <lineage>
        <taxon>unclassified sequences</taxon>
        <taxon>metagenomes</taxon>
        <taxon>ecological metagenomes</taxon>
    </lineage>
</organism>
<keyword evidence="1" id="KW-1133">Transmembrane helix</keyword>
<evidence type="ECO:0000313" key="3">
    <source>
        <dbReference type="EMBL" id="CAB4911486.1"/>
    </source>
</evidence>
<accession>A0A6J7GXE1</accession>
<evidence type="ECO:0000256" key="1">
    <source>
        <dbReference type="SAM" id="Phobius"/>
    </source>
</evidence>
<dbReference type="PANTHER" id="PTHR40078">
    <property type="entry name" value="INTEGRAL MEMBRANE PROTEIN-RELATED"/>
    <property type="match status" value="1"/>
</dbReference>
<protein>
    <submittedName>
        <fullName evidence="3">Unannotated protein</fullName>
    </submittedName>
</protein>
<feature type="transmembrane region" description="Helical" evidence="1">
    <location>
        <begin position="98"/>
        <end position="116"/>
    </location>
</feature>
<proteinExistence type="predicted"/>
<name>A0A6J7GXE1_9ZZZZ</name>
<dbReference type="EMBL" id="CAFBLE010000002">
    <property type="protein sequence ID" value="CAB4859905.1"/>
    <property type="molecule type" value="Genomic_DNA"/>
</dbReference>
<gene>
    <name evidence="2" type="ORF">UFOPK3346_00415</name>
    <name evidence="3" type="ORF">UFOPK3670_00055</name>
    <name evidence="4" type="ORF">UFOPK4308_00442</name>
</gene>
<feature type="transmembrane region" description="Helical" evidence="1">
    <location>
        <begin position="199"/>
        <end position="218"/>
    </location>
</feature>
<evidence type="ECO:0000313" key="4">
    <source>
        <dbReference type="EMBL" id="CAB5055386.1"/>
    </source>
</evidence>
<dbReference type="InterPro" id="IPR038750">
    <property type="entry name" value="YczE/YyaS-like"/>
</dbReference>
<evidence type="ECO:0000313" key="2">
    <source>
        <dbReference type="EMBL" id="CAB4859905.1"/>
    </source>
</evidence>
<dbReference type="Pfam" id="PF19700">
    <property type="entry name" value="DUF6198"/>
    <property type="match status" value="1"/>
</dbReference>
<feature type="transmembrane region" description="Helical" evidence="1">
    <location>
        <begin position="31"/>
        <end position="51"/>
    </location>
</feature>